<evidence type="ECO:0000313" key="1">
    <source>
        <dbReference type="EMBL" id="KLO10223.1"/>
    </source>
</evidence>
<dbReference type="Proteomes" id="UP000053477">
    <property type="component" value="Unassembled WGS sequence"/>
</dbReference>
<organism evidence="1 2">
    <name type="scientific">Schizopora paradoxa</name>
    <dbReference type="NCBI Taxonomy" id="27342"/>
    <lineage>
        <taxon>Eukaryota</taxon>
        <taxon>Fungi</taxon>
        <taxon>Dikarya</taxon>
        <taxon>Basidiomycota</taxon>
        <taxon>Agaricomycotina</taxon>
        <taxon>Agaricomycetes</taxon>
        <taxon>Hymenochaetales</taxon>
        <taxon>Schizoporaceae</taxon>
        <taxon>Schizopora</taxon>
    </lineage>
</organism>
<accession>A0A0H2RLA5</accession>
<evidence type="ECO:0000313" key="2">
    <source>
        <dbReference type="Proteomes" id="UP000053477"/>
    </source>
</evidence>
<dbReference type="EMBL" id="KQ086033">
    <property type="protein sequence ID" value="KLO10223.1"/>
    <property type="molecule type" value="Genomic_DNA"/>
</dbReference>
<proteinExistence type="predicted"/>
<keyword evidence="2" id="KW-1185">Reference proteome</keyword>
<name>A0A0H2RLA5_9AGAM</name>
<reference evidence="1 2" key="1">
    <citation type="submission" date="2015-04" db="EMBL/GenBank/DDBJ databases">
        <title>Complete genome sequence of Schizopora paradoxa KUC8140, a cosmopolitan wood degrader in East Asia.</title>
        <authorList>
            <consortium name="DOE Joint Genome Institute"/>
            <person name="Min B."/>
            <person name="Park H."/>
            <person name="Jang Y."/>
            <person name="Kim J.-J."/>
            <person name="Kim K.H."/>
            <person name="Pangilinan J."/>
            <person name="Lipzen A."/>
            <person name="Riley R."/>
            <person name="Grigoriev I.V."/>
            <person name="Spatafora J.W."/>
            <person name="Choi I.-G."/>
        </authorList>
    </citation>
    <scope>NUCLEOTIDE SEQUENCE [LARGE SCALE GENOMIC DNA]</scope>
    <source>
        <strain evidence="1 2">KUC8140</strain>
    </source>
</reference>
<gene>
    <name evidence="1" type="ORF">SCHPADRAFT_892524</name>
</gene>
<protein>
    <submittedName>
        <fullName evidence="1">Uncharacterized protein</fullName>
    </submittedName>
</protein>
<sequence>MSVPMNVLPLKTTLEHLQFQQNWPDNYKDVHLFETLRVNSLKLRQSDGLRCIIWEAWRANDGDKRAMLTICEANFQVKKEKGAVYLEARIVVDGDYTQPEHIAQCTIYGTTRKEFKRFLTDNLEVFEEFHRPKLHC</sequence>
<dbReference type="InParanoid" id="A0A0H2RLA5"/>
<dbReference type="AlphaFoldDB" id="A0A0H2RLA5"/>